<keyword evidence="3 6" id="KW-0812">Transmembrane</keyword>
<comment type="subcellular location">
    <subcellularLocation>
        <location evidence="1 6">Cell membrane</location>
        <topology evidence="1 6">Multi-pass membrane protein</topology>
    </subcellularLocation>
</comment>
<evidence type="ECO:0000259" key="8">
    <source>
        <dbReference type="Pfam" id="PF18955"/>
    </source>
</evidence>
<dbReference type="InterPro" id="IPR015867">
    <property type="entry name" value="N-reg_PII/ATP_PRibTrfase_C"/>
</dbReference>
<feature type="transmembrane region" description="Helical" evidence="6">
    <location>
        <begin position="42"/>
        <end position="62"/>
    </location>
</feature>
<keyword evidence="5 6" id="KW-0472">Membrane</keyword>
<dbReference type="PANTHER" id="PTHR40060:SF1">
    <property type="entry name" value="UPF0316 PROTEIN YEBE"/>
    <property type="match status" value="1"/>
</dbReference>
<dbReference type="HAMAP" id="MF_01515">
    <property type="entry name" value="UPF0316"/>
    <property type="match status" value="1"/>
</dbReference>
<dbReference type="CDD" id="cd16381">
    <property type="entry name" value="YitT_C_like_1"/>
    <property type="match status" value="1"/>
</dbReference>
<dbReference type="InterPro" id="IPR022930">
    <property type="entry name" value="UPF0316"/>
</dbReference>
<evidence type="ECO:0000256" key="4">
    <source>
        <dbReference type="ARBA" id="ARBA00022989"/>
    </source>
</evidence>
<feature type="transmembrane region" description="Helical" evidence="6">
    <location>
        <begin position="12"/>
        <end position="30"/>
    </location>
</feature>
<keyword evidence="4 6" id="KW-1133">Transmembrane helix</keyword>
<dbReference type="AlphaFoldDB" id="A0A212JDR0"/>
<feature type="transmembrane region" description="Helical" evidence="6">
    <location>
        <begin position="68"/>
        <end position="88"/>
    </location>
</feature>
<keyword evidence="2 6" id="KW-1003">Cell membrane</keyword>
<accession>A0A212JDR0</accession>
<proteinExistence type="inferred from homology"/>
<evidence type="ECO:0000256" key="3">
    <source>
        <dbReference type="ARBA" id="ARBA00022692"/>
    </source>
</evidence>
<gene>
    <name evidence="9" type="ORF">KL86DPRO_11243</name>
</gene>
<dbReference type="EMBL" id="FLUQ01000001">
    <property type="protein sequence ID" value="SBV97590.1"/>
    <property type="molecule type" value="Genomic_DNA"/>
</dbReference>
<dbReference type="InterPro" id="IPR019264">
    <property type="entry name" value="DUF2179"/>
</dbReference>
<name>A0A212JDR0_9DELT</name>
<dbReference type="Gene3D" id="3.30.70.120">
    <property type="match status" value="1"/>
</dbReference>
<feature type="domain" description="DUF2179" evidence="7">
    <location>
        <begin position="119"/>
        <end position="167"/>
    </location>
</feature>
<dbReference type="Pfam" id="PF18955">
    <property type="entry name" value="DUF5698"/>
    <property type="match status" value="1"/>
</dbReference>
<protein>
    <recommendedName>
        <fullName evidence="6">UPF0316 protein KL86DPRO_11243</fullName>
    </recommendedName>
</protein>
<evidence type="ECO:0000313" key="9">
    <source>
        <dbReference type="EMBL" id="SBV97590.1"/>
    </source>
</evidence>
<organism evidence="9">
    <name type="scientific">uncultured delta proteobacterium</name>
    <dbReference type="NCBI Taxonomy" id="34034"/>
    <lineage>
        <taxon>Bacteria</taxon>
        <taxon>Deltaproteobacteria</taxon>
        <taxon>environmental samples</taxon>
    </lineage>
</organism>
<sequence>MLHALLDAYPWALPLAIFFGRICDVSLGTLRILFVSKGEKKIAPLIGFVEVFIWVVIIAQVLSRANDLLSFLSYAGGYATGTYIGLCIEERIGYGFAKYRVFTLLNGHELMALLNKDGFGSTMVHGEGSVSEIDIIETVINRRDAKKVESLIESFDPKAFCLVEDIRAKQLGIFAKRQSLLQRK</sequence>
<dbReference type="Pfam" id="PF10035">
    <property type="entry name" value="DUF2179"/>
    <property type="match status" value="1"/>
</dbReference>
<evidence type="ECO:0000256" key="1">
    <source>
        <dbReference type="ARBA" id="ARBA00004651"/>
    </source>
</evidence>
<evidence type="ECO:0000256" key="6">
    <source>
        <dbReference type="HAMAP-Rule" id="MF_01515"/>
    </source>
</evidence>
<dbReference type="GO" id="GO:0005886">
    <property type="term" value="C:plasma membrane"/>
    <property type="evidence" value="ECO:0007669"/>
    <property type="project" value="UniProtKB-SubCell"/>
</dbReference>
<dbReference type="PANTHER" id="PTHR40060">
    <property type="entry name" value="UPF0316 PROTEIN YEBE"/>
    <property type="match status" value="1"/>
</dbReference>
<feature type="domain" description="DUF5698" evidence="8">
    <location>
        <begin position="29"/>
        <end position="85"/>
    </location>
</feature>
<dbReference type="InterPro" id="IPR044035">
    <property type="entry name" value="DUF5698"/>
</dbReference>
<evidence type="ECO:0000256" key="5">
    <source>
        <dbReference type="ARBA" id="ARBA00023136"/>
    </source>
</evidence>
<evidence type="ECO:0000259" key="7">
    <source>
        <dbReference type="Pfam" id="PF10035"/>
    </source>
</evidence>
<evidence type="ECO:0000256" key="2">
    <source>
        <dbReference type="ARBA" id="ARBA00022475"/>
    </source>
</evidence>
<reference evidence="9" key="1">
    <citation type="submission" date="2016-04" db="EMBL/GenBank/DDBJ databases">
        <authorList>
            <person name="Evans L.H."/>
            <person name="Alamgir A."/>
            <person name="Owens N."/>
            <person name="Weber N.D."/>
            <person name="Virtaneva K."/>
            <person name="Barbian K."/>
            <person name="Babar A."/>
            <person name="Rosenke K."/>
        </authorList>
    </citation>
    <scope>NUCLEOTIDE SEQUENCE</scope>
    <source>
        <strain evidence="9">86</strain>
    </source>
</reference>
<comment type="similarity">
    <text evidence="6">Belongs to the UPF0316 family.</text>
</comment>